<evidence type="ECO:0008006" key="5">
    <source>
        <dbReference type="Google" id="ProtNLM"/>
    </source>
</evidence>
<evidence type="ECO:0000313" key="3">
    <source>
        <dbReference type="Proteomes" id="UP000039324"/>
    </source>
</evidence>
<keyword evidence="3" id="KW-1185">Reference proteome</keyword>
<keyword evidence="2" id="KW-0496">Mitochondrion</keyword>
<reference evidence="2 4" key="2">
    <citation type="submission" date="2018-03" db="EMBL/GenBank/DDBJ databases">
        <authorList>
            <person name="Fogelqvist J."/>
        </authorList>
    </citation>
    <scope>NUCLEOTIDE SEQUENCE [LARGE SCALE GENOMIC DNA]</scope>
</reference>
<dbReference type="EMBL" id="OVEO01000004">
    <property type="protein sequence ID" value="SPQ95334.1"/>
    <property type="molecule type" value="Genomic_DNA"/>
</dbReference>
<gene>
    <name evidence="1" type="ORF">PBRA_005274</name>
    <name evidence="2" type="ORF">PLBR_LOCUS2549</name>
</gene>
<sequence>MSVDDVSAWCQGLPTHEGFIVMDLSGTVQQASGTFAASATTAAAVSDILRCSALVVEGALNDNPVRRIEATYGDGTRIAILRSNKNVFAVQLSPHVSSQTDNEIRS</sequence>
<evidence type="ECO:0000313" key="2">
    <source>
        <dbReference type="EMBL" id="SPQ95334.1"/>
    </source>
</evidence>
<name>A0A0G4IN61_PLABS</name>
<evidence type="ECO:0000313" key="4">
    <source>
        <dbReference type="Proteomes" id="UP000290189"/>
    </source>
</evidence>
<protein>
    <recommendedName>
        <fullName evidence="5">Roadblock/LAMTOR2 domain-containing protein</fullName>
    </recommendedName>
</protein>
<reference evidence="1 3" key="1">
    <citation type="submission" date="2015-02" db="EMBL/GenBank/DDBJ databases">
        <authorList>
            <person name="Chooi Y.-H."/>
        </authorList>
    </citation>
    <scope>NUCLEOTIDE SEQUENCE [LARGE SCALE GENOMIC DNA]</scope>
    <source>
        <strain evidence="1">E3</strain>
    </source>
</reference>
<accession>A0A0G4IN61</accession>
<evidence type="ECO:0000313" key="1">
    <source>
        <dbReference type="EMBL" id="CEO96671.1"/>
    </source>
</evidence>
<dbReference type="Proteomes" id="UP000039324">
    <property type="component" value="Unassembled WGS sequence"/>
</dbReference>
<dbReference type="Proteomes" id="UP000290189">
    <property type="component" value="Unassembled WGS sequence"/>
</dbReference>
<dbReference type="AlphaFoldDB" id="A0A0G4IN61"/>
<dbReference type="EMBL" id="CDSF01000076">
    <property type="protein sequence ID" value="CEO96671.1"/>
    <property type="molecule type" value="Genomic_DNA"/>
</dbReference>
<proteinExistence type="predicted"/>
<geneLocation type="mitochondrion" evidence="2"/>
<organism evidence="1 3">
    <name type="scientific">Plasmodiophora brassicae</name>
    <name type="common">Clubroot disease agent</name>
    <dbReference type="NCBI Taxonomy" id="37360"/>
    <lineage>
        <taxon>Eukaryota</taxon>
        <taxon>Sar</taxon>
        <taxon>Rhizaria</taxon>
        <taxon>Endomyxa</taxon>
        <taxon>Phytomyxea</taxon>
        <taxon>Plasmodiophorida</taxon>
        <taxon>Plasmodiophoridae</taxon>
        <taxon>Plasmodiophora</taxon>
    </lineage>
</organism>